<dbReference type="Gene3D" id="1.10.3580.10">
    <property type="entry name" value="ATP12 ATPase"/>
    <property type="match status" value="1"/>
</dbReference>
<accession>A0ABW4N355</accession>
<keyword evidence="5" id="KW-1185">Reference proteome</keyword>
<evidence type="ECO:0000256" key="1">
    <source>
        <dbReference type="ARBA" id="ARBA00008231"/>
    </source>
</evidence>
<dbReference type="RefSeq" id="WP_377280751.1">
    <property type="nucleotide sequence ID" value="NZ_JBHRSI010000002.1"/>
</dbReference>
<dbReference type="Pfam" id="PF07542">
    <property type="entry name" value="ATP12"/>
    <property type="match status" value="1"/>
</dbReference>
<dbReference type="PANTHER" id="PTHR21013:SF10">
    <property type="entry name" value="ATP SYNTHASE MITOCHONDRIAL F1 COMPLEX ASSEMBLY FACTOR 2"/>
    <property type="match status" value="1"/>
</dbReference>
<dbReference type="EMBL" id="JBHUEY010000006">
    <property type="protein sequence ID" value="MFD1784607.1"/>
    <property type="molecule type" value="Genomic_DNA"/>
</dbReference>
<dbReference type="InterPro" id="IPR011419">
    <property type="entry name" value="ATP12_ATP_synth-F1-assembly"/>
</dbReference>
<evidence type="ECO:0000256" key="2">
    <source>
        <dbReference type="ARBA" id="ARBA00022946"/>
    </source>
</evidence>
<protein>
    <submittedName>
        <fullName evidence="4">ATP12 family chaperone protein</fullName>
    </submittedName>
</protein>
<dbReference type="SUPFAM" id="SSF160909">
    <property type="entry name" value="ATP12-like"/>
    <property type="match status" value="1"/>
</dbReference>
<dbReference type="Gene3D" id="3.30.2180.10">
    <property type="entry name" value="ATP12-like"/>
    <property type="match status" value="1"/>
</dbReference>
<reference evidence="5" key="1">
    <citation type="journal article" date="2019" name="Int. J. Syst. Evol. Microbiol.">
        <title>The Global Catalogue of Microorganisms (GCM) 10K type strain sequencing project: providing services to taxonomists for standard genome sequencing and annotation.</title>
        <authorList>
            <consortium name="The Broad Institute Genomics Platform"/>
            <consortium name="The Broad Institute Genome Sequencing Center for Infectious Disease"/>
            <person name="Wu L."/>
            <person name="Ma J."/>
        </authorList>
    </citation>
    <scope>NUCLEOTIDE SEQUENCE [LARGE SCALE GENOMIC DNA]</scope>
    <source>
        <strain evidence="5">DFY28</strain>
    </source>
</reference>
<proteinExistence type="inferred from homology"/>
<dbReference type="PANTHER" id="PTHR21013">
    <property type="entry name" value="ATP SYNTHASE MITOCHONDRIAL F1 COMPLEX ASSEMBLY FACTOR 2/ATP12 PROTEIN, MITOCHONDRIAL PRECURSOR"/>
    <property type="match status" value="1"/>
</dbReference>
<sequence length="244" mass="26591">MPVQRGFHEPADKPRRFYKAVSVEPSPDGFEVRLDARTVRTPKGAKLALPTRALADQVAEEWAAQGETIEVATMHVMRLANTALEAIPAARSETAEQVAQYAGSDLLCYFAEGPGALVERQAAGWGPILDWAEAELGLRFVRVSGIIHQDQPQATLETVKALALSLDDFRLAGLAFGSALFGSTLLAIAVLKGRLSGEAAFDLSRVDEAFQEEKWGIDAEAAERTERLRAEAAMLERWFRALEG</sequence>
<evidence type="ECO:0000313" key="4">
    <source>
        <dbReference type="EMBL" id="MFD1784607.1"/>
    </source>
</evidence>
<dbReference type="InterPro" id="IPR023335">
    <property type="entry name" value="ATP12_ortho_dom_sf"/>
</dbReference>
<organism evidence="4 5">
    <name type="scientific">Phenylobacterium terrae</name>
    <dbReference type="NCBI Taxonomy" id="2665495"/>
    <lineage>
        <taxon>Bacteria</taxon>
        <taxon>Pseudomonadati</taxon>
        <taxon>Pseudomonadota</taxon>
        <taxon>Alphaproteobacteria</taxon>
        <taxon>Caulobacterales</taxon>
        <taxon>Caulobacteraceae</taxon>
        <taxon>Phenylobacterium</taxon>
    </lineage>
</organism>
<evidence type="ECO:0000256" key="3">
    <source>
        <dbReference type="ARBA" id="ARBA00023186"/>
    </source>
</evidence>
<name>A0ABW4N355_9CAUL</name>
<gene>
    <name evidence="4" type="ORF">ACFSC0_14475</name>
</gene>
<dbReference type="Proteomes" id="UP001597237">
    <property type="component" value="Unassembled WGS sequence"/>
</dbReference>
<dbReference type="InterPro" id="IPR042272">
    <property type="entry name" value="ATP12_ATP_synth-F1-assembly_N"/>
</dbReference>
<evidence type="ECO:0000313" key="5">
    <source>
        <dbReference type="Proteomes" id="UP001597237"/>
    </source>
</evidence>
<comment type="caution">
    <text evidence="4">The sequence shown here is derived from an EMBL/GenBank/DDBJ whole genome shotgun (WGS) entry which is preliminary data.</text>
</comment>
<comment type="similarity">
    <text evidence="1">Belongs to the ATP12 family.</text>
</comment>
<keyword evidence="2" id="KW-0809">Transit peptide</keyword>
<keyword evidence="3" id="KW-0143">Chaperone</keyword>